<dbReference type="EMBL" id="BPUB01000001">
    <property type="protein sequence ID" value="GJG58644.1"/>
    <property type="molecule type" value="Genomic_DNA"/>
</dbReference>
<comment type="caution">
    <text evidence="1">The sequence shown here is derived from an EMBL/GenBank/DDBJ whole genome shotgun (WGS) entry which is preliminary data.</text>
</comment>
<dbReference type="GeneID" id="72467323"/>
<dbReference type="AlphaFoldDB" id="A0A9R1C9V1"/>
<dbReference type="Proteomes" id="UP000825483">
    <property type="component" value="Unassembled WGS sequence"/>
</dbReference>
<protein>
    <submittedName>
        <fullName evidence="1">Uncharacterized protein</fullName>
    </submittedName>
</protein>
<gene>
    <name evidence="1" type="ORF">PRLR5076_14950</name>
</gene>
<sequence>MKAKYKLLVETSDGKEFVIVIREYSFSTKPARMFKEQVSAFDGSKMNISKLAMMKVYLRELAESINAESRGKGSIQIDFHDEWCDLNGHRCMGFEVYSYDGKGGRPICSIYLIRIDASVSFYDLLAAKGGSL</sequence>
<proteinExistence type="predicted"/>
<name>A0A9R1C9V1_9BACT</name>
<dbReference type="RefSeq" id="WP_223929154.1">
    <property type="nucleotide sequence ID" value="NZ_BPTU01000001.1"/>
</dbReference>
<evidence type="ECO:0000313" key="2">
    <source>
        <dbReference type="Proteomes" id="UP000825483"/>
    </source>
</evidence>
<organism evidence="1 2">
    <name type="scientific">Prevotella lacticifex</name>
    <dbReference type="NCBI Taxonomy" id="2854755"/>
    <lineage>
        <taxon>Bacteria</taxon>
        <taxon>Pseudomonadati</taxon>
        <taxon>Bacteroidota</taxon>
        <taxon>Bacteroidia</taxon>
        <taxon>Bacteroidales</taxon>
        <taxon>Prevotellaceae</taxon>
        <taxon>Prevotella</taxon>
    </lineage>
</organism>
<evidence type="ECO:0000313" key="1">
    <source>
        <dbReference type="EMBL" id="GJG58644.1"/>
    </source>
</evidence>
<keyword evidence="2" id="KW-1185">Reference proteome</keyword>
<reference evidence="1" key="1">
    <citation type="journal article" date="2022" name="Int. J. Syst. Evol. Microbiol.">
        <title>Prevotella lacticifex sp. nov., isolated from the rumen of cows.</title>
        <authorList>
            <person name="Shinkai T."/>
            <person name="Ikeyama N."/>
            <person name="Kumagai M."/>
            <person name="Ohmori H."/>
            <person name="Sakamoto M."/>
            <person name="Ohkuma M."/>
            <person name="Mitsumori M."/>
        </authorList>
    </citation>
    <scope>NUCLEOTIDE SEQUENCE</scope>
    <source>
        <strain evidence="1">R5076</strain>
    </source>
</reference>
<accession>A0A9R1C9V1</accession>